<sequence length="28" mass="3090">MNSEKNPPKTIIIIVLRIHLGASFLKVG</sequence>
<feature type="non-terminal residue" evidence="1">
    <location>
        <position position="28"/>
    </location>
</feature>
<reference evidence="1" key="1">
    <citation type="journal article" date="2015" name="Nature">
        <title>Complex archaea that bridge the gap between prokaryotes and eukaryotes.</title>
        <authorList>
            <person name="Spang A."/>
            <person name="Saw J.H."/>
            <person name="Jorgensen S.L."/>
            <person name="Zaremba-Niedzwiedzka K."/>
            <person name="Martijn J."/>
            <person name="Lind A.E."/>
            <person name="van Eijk R."/>
            <person name="Schleper C."/>
            <person name="Guy L."/>
            <person name="Ettema T.J."/>
        </authorList>
    </citation>
    <scope>NUCLEOTIDE SEQUENCE</scope>
</reference>
<proteinExistence type="predicted"/>
<name>A0A0F9A995_9ZZZZ</name>
<evidence type="ECO:0000313" key="1">
    <source>
        <dbReference type="EMBL" id="KKK75094.1"/>
    </source>
</evidence>
<protein>
    <submittedName>
        <fullName evidence="1">Uncharacterized protein</fullName>
    </submittedName>
</protein>
<organism evidence="1">
    <name type="scientific">marine sediment metagenome</name>
    <dbReference type="NCBI Taxonomy" id="412755"/>
    <lineage>
        <taxon>unclassified sequences</taxon>
        <taxon>metagenomes</taxon>
        <taxon>ecological metagenomes</taxon>
    </lineage>
</organism>
<accession>A0A0F9A995</accession>
<dbReference type="EMBL" id="LAZR01056016">
    <property type="protein sequence ID" value="KKK75094.1"/>
    <property type="molecule type" value="Genomic_DNA"/>
</dbReference>
<comment type="caution">
    <text evidence="1">The sequence shown here is derived from an EMBL/GenBank/DDBJ whole genome shotgun (WGS) entry which is preliminary data.</text>
</comment>
<dbReference type="AlphaFoldDB" id="A0A0F9A995"/>
<gene>
    <name evidence="1" type="ORF">LCGC14_2877180</name>
</gene>